<dbReference type="NCBIfam" id="NF004861">
    <property type="entry name" value="PRK06217.1"/>
    <property type="match status" value="1"/>
</dbReference>
<dbReference type="Proteomes" id="UP000474757">
    <property type="component" value="Unassembled WGS sequence"/>
</dbReference>
<proteinExistence type="predicted"/>
<accession>A0A6B2JUK6</accession>
<evidence type="ECO:0008006" key="3">
    <source>
        <dbReference type="Google" id="ProtNLM"/>
    </source>
</evidence>
<dbReference type="Pfam" id="PF13238">
    <property type="entry name" value="AAA_18"/>
    <property type="match status" value="1"/>
</dbReference>
<sequence>MAGFRVHITGASGSGVTTFGRALAQARSCPSFDTDDFYWLPTDPPYAEKRPVPQRLQLMSELFLSRPDWVLSGSLDGWGDPLIPCFDAVIFVTLEPEERMRRLAAREARRYGAAALQPGGREHAGHKAFMAWAARYDDSGFAGRCRARHEAWLSALPCPVVTVESTEPVEDMLRRVEHALTPRERISA</sequence>
<comment type="caution">
    <text evidence="1">The sequence shown here is derived from an EMBL/GenBank/DDBJ whole genome shotgun (WGS) entry which is preliminary data.</text>
</comment>
<dbReference type="PANTHER" id="PTHR37816">
    <property type="entry name" value="YALI0E33011P"/>
    <property type="match status" value="1"/>
</dbReference>
<reference evidence="1 2" key="1">
    <citation type="submission" date="2020-02" db="EMBL/GenBank/DDBJ databases">
        <title>Pseudoroseicyclus tamarix, sp. nov., isolated from offshore sediment of a Tamarix chinensis forest.</title>
        <authorList>
            <person name="Gai Y."/>
        </authorList>
    </citation>
    <scope>NUCLEOTIDE SEQUENCE [LARGE SCALE GENOMIC DNA]</scope>
    <source>
        <strain evidence="1 2">CLL3-39</strain>
    </source>
</reference>
<evidence type="ECO:0000313" key="1">
    <source>
        <dbReference type="EMBL" id="NDV02207.1"/>
    </source>
</evidence>
<keyword evidence="2" id="KW-1185">Reference proteome</keyword>
<evidence type="ECO:0000313" key="2">
    <source>
        <dbReference type="Proteomes" id="UP000474757"/>
    </source>
</evidence>
<dbReference type="InterPro" id="IPR052922">
    <property type="entry name" value="Cytidylate_Kinase-2"/>
</dbReference>
<dbReference type="InterPro" id="IPR027417">
    <property type="entry name" value="P-loop_NTPase"/>
</dbReference>
<dbReference type="EMBL" id="JAAGAB010000003">
    <property type="protein sequence ID" value="NDV02207.1"/>
    <property type="molecule type" value="Genomic_DNA"/>
</dbReference>
<gene>
    <name evidence="1" type="ORF">GZA08_14650</name>
</gene>
<dbReference type="AlphaFoldDB" id="A0A6B2JUK6"/>
<organism evidence="1 2">
    <name type="scientific">Pseudoroseicyclus tamaricis</name>
    <dbReference type="NCBI Taxonomy" id="2705421"/>
    <lineage>
        <taxon>Bacteria</taxon>
        <taxon>Pseudomonadati</taxon>
        <taxon>Pseudomonadota</taxon>
        <taxon>Alphaproteobacteria</taxon>
        <taxon>Rhodobacterales</taxon>
        <taxon>Paracoccaceae</taxon>
        <taxon>Pseudoroseicyclus</taxon>
    </lineage>
</organism>
<name>A0A6B2JUK6_9RHOB</name>
<protein>
    <recommendedName>
        <fullName evidence="3">Adenylate kinase family enzyme</fullName>
    </recommendedName>
</protein>
<dbReference type="SUPFAM" id="SSF52540">
    <property type="entry name" value="P-loop containing nucleoside triphosphate hydrolases"/>
    <property type="match status" value="1"/>
</dbReference>
<dbReference type="PANTHER" id="PTHR37816:SF2">
    <property type="entry name" value="DNA TOPOLOGY MODULATION PROTEIN FLAR-RELATED PROTEIN"/>
    <property type="match status" value="1"/>
</dbReference>
<dbReference type="Gene3D" id="3.40.50.300">
    <property type="entry name" value="P-loop containing nucleotide triphosphate hydrolases"/>
    <property type="match status" value="1"/>
</dbReference>